<dbReference type="PANTHER" id="PTHR10853:SF0">
    <property type="entry name" value="PROTEIN PELOTA HOMOLOG"/>
    <property type="match status" value="1"/>
</dbReference>
<evidence type="ECO:0000256" key="1">
    <source>
        <dbReference type="ARBA" id="ARBA00001968"/>
    </source>
</evidence>
<dbReference type="Gene3D" id="2.30.30.870">
    <property type="entry name" value="Pelota, domain A"/>
    <property type="match status" value="1"/>
</dbReference>
<protein>
    <recommendedName>
        <fullName evidence="9">Protein pelota homolog</fullName>
        <ecNumber evidence="9">3.1.-.-</ecNumber>
    </recommendedName>
</protein>
<keyword evidence="8 9" id="KW-0378">Hydrolase</keyword>
<dbReference type="FunFam" id="3.30.420.60:FF:000005">
    <property type="entry name" value="Protein pelota homolog"/>
    <property type="match status" value="1"/>
</dbReference>
<dbReference type="Gene3D" id="3.30.1330.30">
    <property type="match status" value="1"/>
</dbReference>
<evidence type="ECO:0000256" key="5">
    <source>
        <dbReference type="ARBA" id="ARBA00022722"/>
    </source>
</evidence>
<dbReference type="InterPro" id="IPR029064">
    <property type="entry name" value="Ribosomal_eL30-like_sf"/>
</dbReference>
<dbReference type="RefSeq" id="WP_015849458.1">
    <property type="nucleotide sequence ID" value="NC_012883.1"/>
</dbReference>
<accession>C6A3P4</accession>
<dbReference type="GeneID" id="8096183"/>
<dbReference type="Pfam" id="PF03464">
    <property type="entry name" value="eRF1_2"/>
    <property type="match status" value="1"/>
</dbReference>
<dbReference type="GO" id="GO:0051301">
    <property type="term" value="P:cell division"/>
    <property type="evidence" value="ECO:0007669"/>
    <property type="project" value="UniProtKB-KW"/>
</dbReference>
<gene>
    <name evidence="9" type="primary">pelA</name>
    <name evidence="11" type="ordered locus">TSIB_1185</name>
</gene>
<dbReference type="InterPro" id="IPR005141">
    <property type="entry name" value="eRF1_2"/>
</dbReference>
<keyword evidence="11" id="KW-0131">Cell cycle</keyword>
<dbReference type="SUPFAM" id="SSF159065">
    <property type="entry name" value="Dom34/Pelota N-terminal domain-like"/>
    <property type="match status" value="1"/>
</dbReference>
<dbReference type="InterPro" id="IPR005140">
    <property type="entry name" value="eRF1_Pelota-like_N"/>
</dbReference>
<proteinExistence type="inferred from homology"/>
<dbReference type="STRING" id="604354.TSIB_1185"/>
<dbReference type="GO" id="GO:0032790">
    <property type="term" value="P:ribosome disassembly"/>
    <property type="evidence" value="ECO:0007669"/>
    <property type="project" value="TreeGrafter"/>
</dbReference>
<evidence type="ECO:0000256" key="9">
    <source>
        <dbReference type="HAMAP-Rule" id="MF_01853"/>
    </source>
</evidence>
<name>C6A3P4_THESM</name>
<dbReference type="KEGG" id="tsi:TSIB_1185"/>
<comment type="function">
    <text evidence="9">May function in recognizing stalled ribosomes, interact with stem-loop structures in stalled mRNA molecules, and effect endonucleolytic cleavage of the mRNA. May play a role in the release non-functional ribosomes and degradation of damaged mRNAs. Has endoribonuclease activity.</text>
</comment>
<dbReference type="EMBL" id="CP001463">
    <property type="protein sequence ID" value="ACS90239.1"/>
    <property type="molecule type" value="Genomic_DNA"/>
</dbReference>
<evidence type="ECO:0000256" key="7">
    <source>
        <dbReference type="ARBA" id="ARBA00022759"/>
    </source>
</evidence>
<comment type="subunit">
    <text evidence="9">Monomer.</text>
</comment>
<reference evidence="11 12" key="1">
    <citation type="journal article" date="2009" name="Appl. Environ. Microbiol.">
        <title>Metabolic versatility and indigenous origin of the archaeon Thermococcus sibiricus, isolated from a siberian oil reservoir, as revealed by genome analysis.</title>
        <authorList>
            <person name="Mardanov A.V."/>
            <person name="Ravin N.V."/>
            <person name="Svetlitchnyi V.A."/>
            <person name="Beletsky A.V."/>
            <person name="Miroshnichenko M.L."/>
            <person name="Bonch-Osmolovskaya E.A."/>
            <person name="Skryabin K.G."/>
        </authorList>
    </citation>
    <scope>NUCLEOTIDE SEQUENCE [LARGE SCALE GENOMIC DNA]</scope>
    <source>
        <strain evidence="12">DSM 12597 / MM 739</strain>
    </source>
</reference>
<evidence type="ECO:0000256" key="8">
    <source>
        <dbReference type="ARBA" id="ARBA00022801"/>
    </source>
</evidence>
<dbReference type="InterPro" id="IPR023521">
    <property type="entry name" value="Pelota_arc"/>
</dbReference>
<dbReference type="InterPro" id="IPR058547">
    <property type="entry name" value="Pelota_N"/>
</dbReference>
<dbReference type="GO" id="GO:0070651">
    <property type="term" value="P:nonfunctional rRNA decay"/>
    <property type="evidence" value="ECO:0007669"/>
    <property type="project" value="TreeGrafter"/>
</dbReference>
<comment type="similarity">
    <text evidence="3 9">Belongs to the eukaryotic release factor 1 family. Pelota subfamily.</text>
</comment>
<evidence type="ECO:0000313" key="12">
    <source>
        <dbReference type="Proteomes" id="UP000009079"/>
    </source>
</evidence>
<dbReference type="HOGENOM" id="CLU_023334_0_0_2"/>
<dbReference type="Gene3D" id="3.30.420.60">
    <property type="entry name" value="eRF1 domain 2"/>
    <property type="match status" value="1"/>
</dbReference>
<dbReference type="NCBIfam" id="TIGR00111">
    <property type="entry name" value="pelota"/>
    <property type="match status" value="1"/>
</dbReference>
<dbReference type="eggNOG" id="arCOG01741">
    <property type="taxonomic scope" value="Archaea"/>
</dbReference>
<dbReference type="GO" id="GO:0070481">
    <property type="term" value="P:nuclear-transcribed mRNA catabolic process, non-stop decay"/>
    <property type="evidence" value="ECO:0007669"/>
    <property type="project" value="InterPro"/>
</dbReference>
<dbReference type="FunFam" id="2.30.30.870:FF:000002">
    <property type="entry name" value="Protein pelota homolog"/>
    <property type="match status" value="1"/>
</dbReference>
<dbReference type="SMART" id="SM01194">
    <property type="entry name" value="eRF1_1"/>
    <property type="match status" value="1"/>
</dbReference>
<dbReference type="InterPro" id="IPR038069">
    <property type="entry name" value="Pelota/DOM34_N"/>
</dbReference>
<dbReference type="GO" id="GO:0005737">
    <property type="term" value="C:cytoplasm"/>
    <property type="evidence" value="ECO:0007669"/>
    <property type="project" value="UniProtKB-SubCell"/>
</dbReference>
<evidence type="ECO:0000256" key="3">
    <source>
        <dbReference type="ARBA" id="ARBA00009504"/>
    </source>
</evidence>
<dbReference type="PANTHER" id="PTHR10853">
    <property type="entry name" value="PELOTA"/>
    <property type="match status" value="1"/>
</dbReference>
<keyword evidence="6 9" id="KW-0479">Metal-binding</keyword>
<dbReference type="InterPro" id="IPR042226">
    <property type="entry name" value="eFR1_2_sf"/>
</dbReference>
<dbReference type="GO" id="GO:0046872">
    <property type="term" value="F:metal ion binding"/>
    <property type="evidence" value="ECO:0007669"/>
    <property type="project" value="UniProtKB-UniRule"/>
</dbReference>
<dbReference type="Pfam" id="PF26356">
    <property type="entry name" value="Pelota_N"/>
    <property type="match status" value="1"/>
</dbReference>
<comment type="cofactor">
    <cofactor evidence="1 9">
        <name>a divalent metal cation</name>
        <dbReference type="ChEBI" id="CHEBI:60240"/>
    </cofactor>
</comment>
<evidence type="ECO:0000259" key="10">
    <source>
        <dbReference type="SMART" id="SM01194"/>
    </source>
</evidence>
<evidence type="ECO:0000256" key="4">
    <source>
        <dbReference type="ARBA" id="ARBA00022490"/>
    </source>
</evidence>
<evidence type="ECO:0000256" key="6">
    <source>
        <dbReference type="ARBA" id="ARBA00022723"/>
    </source>
</evidence>
<evidence type="ECO:0000313" key="11">
    <source>
        <dbReference type="EMBL" id="ACS90239.1"/>
    </source>
</evidence>
<feature type="domain" description="eRF1/Pelota-like N-terminal" evidence="10">
    <location>
        <begin position="9"/>
        <end position="137"/>
    </location>
</feature>
<keyword evidence="5 9" id="KW-0540">Nuclease</keyword>
<comment type="subcellular location">
    <subcellularLocation>
        <location evidence="2 9">Cytoplasm</location>
    </subcellularLocation>
</comment>
<keyword evidence="7 9" id="KW-0255">Endonuclease</keyword>
<keyword evidence="11" id="KW-0132">Cell division</keyword>
<dbReference type="GO" id="GO:0071025">
    <property type="term" value="P:RNA surveillance"/>
    <property type="evidence" value="ECO:0007669"/>
    <property type="project" value="InterPro"/>
</dbReference>
<keyword evidence="12" id="KW-1185">Reference proteome</keyword>
<keyword evidence="4 9" id="KW-0963">Cytoplasm</keyword>
<dbReference type="Pfam" id="PF03465">
    <property type="entry name" value="eRF1_3"/>
    <property type="match status" value="1"/>
</dbReference>
<dbReference type="Proteomes" id="UP000009079">
    <property type="component" value="Chromosome"/>
</dbReference>
<organism evidence="11 12">
    <name type="scientific">Thermococcus sibiricus (strain DSM 12597 / MM 739)</name>
    <dbReference type="NCBI Taxonomy" id="604354"/>
    <lineage>
        <taxon>Archaea</taxon>
        <taxon>Methanobacteriati</taxon>
        <taxon>Methanobacteriota</taxon>
        <taxon>Thermococci</taxon>
        <taxon>Thermococcales</taxon>
        <taxon>Thermococcaceae</taxon>
        <taxon>Thermococcus</taxon>
    </lineage>
</organism>
<dbReference type="HAMAP" id="MF_01853">
    <property type="entry name" value="PelO"/>
    <property type="match status" value="1"/>
</dbReference>
<evidence type="ECO:0000256" key="2">
    <source>
        <dbReference type="ARBA" id="ARBA00004496"/>
    </source>
</evidence>
<dbReference type="SUPFAM" id="SSF53137">
    <property type="entry name" value="Translational machinery components"/>
    <property type="match status" value="1"/>
</dbReference>
<dbReference type="GO" id="GO:0070966">
    <property type="term" value="P:nuclear-transcribed mRNA catabolic process, no-go decay"/>
    <property type="evidence" value="ECO:0007669"/>
    <property type="project" value="InterPro"/>
</dbReference>
<dbReference type="AlphaFoldDB" id="C6A3P4"/>
<dbReference type="GO" id="GO:0016787">
    <property type="term" value="F:hydrolase activity"/>
    <property type="evidence" value="ECO:0007669"/>
    <property type="project" value="UniProtKB-KW"/>
</dbReference>
<dbReference type="InterPro" id="IPR004405">
    <property type="entry name" value="TF_pelota"/>
</dbReference>
<sequence length="364" mass="41687">MNFKLVVRVKIIHQDPKEGKIKVKVETLDDLWHLYHVIEEGDIVYAKTFRKQSQRSDSLRPEKVQTIPVFLGIKVEKVNFHKFANSLRITGPIVSSSREEVPIGKYHTLAIEENNTITIQKEKWKRHHIERLEEAVKASQRARVMITVIDEGEADIAVVREYGVEHIANITHNLGGKRYNADRESEEKKFFHDLSKTMLEIMERERVDKAIVAGPGFTKENFYKFLSENYPDLAKKVVIEDTSVTGSTGIYEVIRRGTVDKVYHENRVAKEVQLVEKVIEEISRGKLVVYGLKEVEEAASYGAIETLLVIDELMKGEYKDKIEQIMEFVRGTRGEVLIVSSEHEGGEKLKALGGIAALLRYKIK</sequence>
<dbReference type="EC" id="3.1.-.-" evidence="9"/>
<dbReference type="GO" id="GO:0004519">
    <property type="term" value="F:endonuclease activity"/>
    <property type="evidence" value="ECO:0007669"/>
    <property type="project" value="UniProtKB-UniRule"/>
</dbReference>
<dbReference type="InterPro" id="IPR005142">
    <property type="entry name" value="eRF1_3"/>
</dbReference>
<dbReference type="SUPFAM" id="SSF55315">
    <property type="entry name" value="L30e-like"/>
    <property type="match status" value="1"/>
</dbReference>
<comment type="domain">
    <text evidence="9">The N-terminal domain has the RNA-binding Sm fold. It harbors the endoribonuclease activity.</text>
</comment>